<evidence type="ECO:0000256" key="1">
    <source>
        <dbReference type="ARBA" id="ARBA00008072"/>
    </source>
</evidence>
<reference evidence="8 9" key="1">
    <citation type="submission" date="2020-08" db="EMBL/GenBank/DDBJ databases">
        <title>novel species in genus Nocardioides.</title>
        <authorList>
            <person name="Zhang G."/>
        </authorList>
    </citation>
    <scope>NUCLEOTIDE SEQUENCE [LARGE SCALE GENOMIC DNA]</scope>
    <source>
        <strain evidence="8 9">SC8A-24</strain>
    </source>
</reference>
<dbReference type="Gene3D" id="3.40.50.720">
    <property type="entry name" value="NAD(P)-binding Rossmann-like Domain"/>
    <property type="match status" value="1"/>
</dbReference>
<evidence type="ECO:0000256" key="4">
    <source>
        <dbReference type="ARBA" id="ARBA00023002"/>
    </source>
</evidence>
<comment type="caution">
    <text evidence="8">The sequence shown here is derived from an EMBL/GenBank/DDBJ whole genome shotgun (WGS) entry which is preliminary data.</text>
</comment>
<dbReference type="Gene3D" id="3.90.180.10">
    <property type="entry name" value="Medium-chain alcohol dehydrogenases, catalytic domain"/>
    <property type="match status" value="1"/>
</dbReference>
<dbReference type="Proteomes" id="UP000604001">
    <property type="component" value="Unassembled WGS sequence"/>
</dbReference>
<evidence type="ECO:0000313" key="8">
    <source>
        <dbReference type="EMBL" id="MBC2960045.1"/>
    </source>
</evidence>
<protein>
    <submittedName>
        <fullName evidence="8">Zn-dependent alcohol dehydrogenase</fullName>
    </submittedName>
</protein>
<dbReference type="CDD" id="cd08279">
    <property type="entry name" value="Zn_ADH_class_III"/>
    <property type="match status" value="1"/>
</dbReference>
<organism evidence="8 9">
    <name type="scientific">Nocardioides deserti</name>
    <dbReference type="NCBI Taxonomy" id="1588644"/>
    <lineage>
        <taxon>Bacteria</taxon>
        <taxon>Bacillati</taxon>
        <taxon>Actinomycetota</taxon>
        <taxon>Actinomycetes</taxon>
        <taxon>Propionibacteriales</taxon>
        <taxon>Nocardioidaceae</taxon>
        <taxon>Nocardioides</taxon>
    </lineage>
</organism>
<evidence type="ECO:0000313" key="9">
    <source>
        <dbReference type="Proteomes" id="UP000604001"/>
    </source>
</evidence>
<dbReference type="InterPro" id="IPR036291">
    <property type="entry name" value="NAD(P)-bd_dom_sf"/>
</dbReference>
<dbReference type="PANTHER" id="PTHR43880:SF12">
    <property type="entry name" value="ALCOHOL DEHYDROGENASE CLASS-3"/>
    <property type="match status" value="1"/>
</dbReference>
<name>A0ABR6U6I1_9ACTN</name>
<evidence type="ECO:0000256" key="5">
    <source>
        <dbReference type="ARBA" id="ARBA00023027"/>
    </source>
</evidence>
<dbReference type="Pfam" id="PF08240">
    <property type="entry name" value="ADH_N"/>
    <property type="match status" value="1"/>
</dbReference>
<evidence type="ECO:0000256" key="2">
    <source>
        <dbReference type="ARBA" id="ARBA00022723"/>
    </source>
</evidence>
<dbReference type="InterPro" id="IPR020843">
    <property type="entry name" value="ER"/>
</dbReference>
<dbReference type="Pfam" id="PF00107">
    <property type="entry name" value="ADH_zinc_N"/>
    <property type="match status" value="1"/>
</dbReference>
<dbReference type="InterPro" id="IPR011032">
    <property type="entry name" value="GroES-like_sf"/>
</dbReference>
<dbReference type="InterPro" id="IPR013149">
    <property type="entry name" value="ADH-like_C"/>
</dbReference>
<dbReference type="SUPFAM" id="SSF51735">
    <property type="entry name" value="NAD(P)-binding Rossmann-fold domains"/>
    <property type="match status" value="1"/>
</dbReference>
<keyword evidence="3 6" id="KW-0862">Zinc</keyword>
<dbReference type="SMART" id="SM00829">
    <property type="entry name" value="PKS_ER"/>
    <property type="match status" value="1"/>
</dbReference>
<gene>
    <name evidence="8" type="ORF">H7344_07025</name>
</gene>
<accession>A0ABR6U6I1</accession>
<sequence length="359" mass="36929">MKAAVLTEFDGRPEIADVTVGDILPQEVRIRTAATGVCHSDRHGQTGGIPSMPIPAILGHEAAGEVLEVGSQVTSVRPGDHVVVAPAASCGLCEWCSKGHPQHCADQGRVRAPGLGDRLTLDGSGVGQFVGVGSFAEEMMVQVTAVARIPKEMPLDKAALLGCAVITGLGAVRHSAQVRFGDTVAVIGCGGVGLSAVQGAALAGASRIIGIDRMASKLEIAKQFGATDMVDASTTDPVQAVLELTGGVDHCIEVVGIPATIEQAFGMLRTRGTATVVGLPHPGDTLSLPASAMLQEKRLQGSRLGGTQLRVDAPLYAEMYLSGRLDLDPLMGSTVSLADVGDALEQIDSSTSARTIVTF</sequence>
<dbReference type="RefSeq" id="WP_186345297.1">
    <property type="nucleotide sequence ID" value="NZ_BMMR01000003.1"/>
</dbReference>
<keyword evidence="5" id="KW-0520">NAD</keyword>
<dbReference type="EMBL" id="JACMYC010000003">
    <property type="protein sequence ID" value="MBC2960045.1"/>
    <property type="molecule type" value="Genomic_DNA"/>
</dbReference>
<evidence type="ECO:0000256" key="3">
    <source>
        <dbReference type="ARBA" id="ARBA00022833"/>
    </source>
</evidence>
<comment type="similarity">
    <text evidence="1 6">Belongs to the zinc-containing alcohol dehydrogenase family.</text>
</comment>
<evidence type="ECO:0000259" key="7">
    <source>
        <dbReference type="SMART" id="SM00829"/>
    </source>
</evidence>
<dbReference type="InterPro" id="IPR002328">
    <property type="entry name" value="ADH_Zn_CS"/>
</dbReference>
<feature type="domain" description="Enoyl reductase (ER)" evidence="7">
    <location>
        <begin position="11"/>
        <end position="358"/>
    </location>
</feature>
<dbReference type="InterPro" id="IPR013154">
    <property type="entry name" value="ADH-like_N"/>
</dbReference>
<keyword evidence="2 6" id="KW-0479">Metal-binding</keyword>
<dbReference type="PANTHER" id="PTHR43880">
    <property type="entry name" value="ALCOHOL DEHYDROGENASE"/>
    <property type="match status" value="1"/>
</dbReference>
<proteinExistence type="inferred from homology"/>
<dbReference type="SUPFAM" id="SSF50129">
    <property type="entry name" value="GroES-like"/>
    <property type="match status" value="1"/>
</dbReference>
<dbReference type="PROSITE" id="PS00059">
    <property type="entry name" value="ADH_ZINC"/>
    <property type="match status" value="1"/>
</dbReference>
<keyword evidence="9" id="KW-1185">Reference proteome</keyword>
<keyword evidence="4" id="KW-0560">Oxidoreductase</keyword>
<comment type="cofactor">
    <cofactor evidence="6">
        <name>Zn(2+)</name>
        <dbReference type="ChEBI" id="CHEBI:29105"/>
    </cofactor>
</comment>
<evidence type="ECO:0000256" key="6">
    <source>
        <dbReference type="RuleBase" id="RU361277"/>
    </source>
</evidence>